<keyword evidence="3" id="KW-1185">Reference proteome</keyword>
<dbReference type="GO" id="GO:0010181">
    <property type="term" value="F:FMN binding"/>
    <property type="evidence" value="ECO:0007669"/>
    <property type="project" value="TreeGrafter"/>
</dbReference>
<dbReference type="RefSeq" id="WP_056974170.1">
    <property type="nucleotide sequence ID" value="NZ_AYZL01000006.1"/>
</dbReference>
<dbReference type="OrthoDB" id="9812295at2"/>
<sequence>MTTINVILGSSRRNSLGRHVLNYLKKQQQSYEEEMSVKLNLMEIGDYHLPFFYEALPPLGNPDRKLKENEQKWVDDMAQADGFIFLTPEYNHSFPAVLKNGIDYLSTQLDDKPSLVMTYANNARGGQFGGLELTPVLERLGNLVLPKPIAIANVQQHFNENGDLLEDGPSSGFYQKRLQQGLHKISFYSQLFKDNPYPELN</sequence>
<dbReference type="PANTHER" id="PTHR30543">
    <property type="entry name" value="CHROMATE REDUCTASE"/>
    <property type="match status" value="1"/>
</dbReference>
<reference evidence="2 3" key="1">
    <citation type="journal article" date="2015" name="Genome Announc.">
        <title>Expanding the biotechnology potential of lactobacilli through comparative genomics of 213 strains and associated genera.</title>
        <authorList>
            <person name="Sun Z."/>
            <person name="Harris H.M."/>
            <person name="McCann A."/>
            <person name="Guo C."/>
            <person name="Argimon S."/>
            <person name="Zhang W."/>
            <person name="Yang X."/>
            <person name="Jeffery I.B."/>
            <person name="Cooney J.C."/>
            <person name="Kagawa T.F."/>
            <person name="Liu W."/>
            <person name="Song Y."/>
            <person name="Salvetti E."/>
            <person name="Wrobel A."/>
            <person name="Rasinkangas P."/>
            <person name="Parkhill J."/>
            <person name="Rea M.C."/>
            <person name="O'Sullivan O."/>
            <person name="Ritari J."/>
            <person name="Douillard F.P."/>
            <person name="Paul Ross R."/>
            <person name="Yang R."/>
            <person name="Briner A.E."/>
            <person name="Felis G.E."/>
            <person name="de Vos W.M."/>
            <person name="Barrangou R."/>
            <person name="Klaenhammer T.R."/>
            <person name="Caufield P.W."/>
            <person name="Cui Y."/>
            <person name="Zhang H."/>
            <person name="O'Toole P.W."/>
        </authorList>
    </citation>
    <scope>NUCLEOTIDE SEQUENCE [LARGE SCALE GENOMIC DNA]</scope>
    <source>
        <strain evidence="2 3">DSM 23037</strain>
    </source>
</reference>
<accession>A0A0R2DNZ6</accession>
<dbReference type="PANTHER" id="PTHR30543:SF21">
    <property type="entry name" value="NAD(P)H-DEPENDENT FMN REDUCTASE LOT6"/>
    <property type="match status" value="1"/>
</dbReference>
<evidence type="ECO:0000313" key="3">
    <source>
        <dbReference type="Proteomes" id="UP000051378"/>
    </source>
</evidence>
<dbReference type="GO" id="GO:0005829">
    <property type="term" value="C:cytosol"/>
    <property type="evidence" value="ECO:0007669"/>
    <property type="project" value="TreeGrafter"/>
</dbReference>
<evidence type="ECO:0000259" key="1">
    <source>
        <dbReference type="Pfam" id="PF03358"/>
    </source>
</evidence>
<dbReference type="InterPro" id="IPR005025">
    <property type="entry name" value="FMN_Rdtase-like_dom"/>
</dbReference>
<dbReference type="PATRIC" id="fig|1423744.4.peg.1249"/>
<dbReference type="InterPro" id="IPR029039">
    <property type="entry name" value="Flavoprotein-like_sf"/>
</dbReference>
<proteinExistence type="predicted"/>
<evidence type="ECO:0000313" key="2">
    <source>
        <dbReference type="EMBL" id="KRN04859.1"/>
    </source>
</evidence>
<dbReference type="Pfam" id="PF03358">
    <property type="entry name" value="FMN_red"/>
    <property type="match status" value="1"/>
</dbReference>
<dbReference type="AlphaFoldDB" id="A0A0R2DNZ6"/>
<dbReference type="EMBL" id="AYZL01000006">
    <property type="protein sequence ID" value="KRN04859.1"/>
    <property type="molecule type" value="Genomic_DNA"/>
</dbReference>
<dbReference type="SUPFAM" id="SSF52218">
    <property type="entry name" value="Flavoproteins"/>
    <property type="match status" value="1"/>
</dbReference>
<protein>
    <submittedName>
        <fullName evidence="2">Putative oxidoreductase (Putative)</fullName>
    </submittedName>
</protein>
<dbReference type="Gene3D" id="3.40.50.360">
    <property type="match status" value="1"/>
</dbReference>
<comment type="caution">
    <text evidence="2">The sequence shown here is derived from an EMBL/GenBank/DDBJ whole genome shotgun (WGS) entry which is preliminary data.</text>
</comment>
<gene>
    <name evidence="2" type="ORF">FC86_GL001218</name>
</gene>
<dbReference type="Proteomes" id="UP000051378">
    <property type="component" value="Unassembled WGS sequence"/>
</dbReference>
<organism evidence="2 3">
    <name type="scientific">Holzapfeliella floricola DSM 23037 = JCM 16512</name>
    <dbReference type="NCBI Taxonomy" id="1423744"/>
    <lineage>
        <taxon>Bacteria</taxon>
        <taxon>Bacillati</taxon>
        <taxon>Bacillota</taxon>
        <taxon>Bacilli</taxon>
        <taxon>Lactobacillales</taxon>
        <taxon>Lactobacillaceae</taxon>
        <taxon>Holzapfeliella</taxon>
    </lineage>
</organism>
<dbReference type="STRING" id="1423744.FC86_GL001218"/>
<dbReference type="GO" id="GO:0016491">
    <property type="term" value="F:oxidoreductase activity"/>
    <property type="evidence" value="ECO:0007669"/>
    <property type="project" value="InterPro"/>
</dbReference>
<name>A0A0R2DNZ6_9LACO</name>
<feature type="domain" description="NADPH-dependent FMN reductase-like" evidence="1">
    <location>
        <begin position="3"/>
        <end position="152"/>
    </location>
</feature>
<dbReference type="InterPro" id="IPR050712">
    <property type="entry name" value="NAD(P)H-dep_reductase"/>
</dbReference>